<dbReference type="InterPro" id="IPR018247">
    <property type="entry name" value="EF_Hand_1_Ca_BS"/>
</dbReference>
<dbReference type="GO" id="GO:0005509">
    <property type="term" value="F:calcium ion binding"/>
    <property type="evidence" value="ECO:0007669"/>
    <property type="project" value="InterPro"/>
</dbReference>
<dbReference type="InterPro" id="IPR011992">
    <property type="entry name" value="EF-hand-dom_pair"/>
</dbReference>
<evidence type="ECO:0000259" key="13">
    <source>
        <dbReference type="PROSITE" id="PS50222"/>
    </source>
</evidence>
<gene>
    <name evidence="14" type="primary">AGC1</name>
    <name evidence="14" type="ORF">EHS25_001091</name>
</gene>
<evidence type="ECO:0000256" key="6">
    <source>
        <dbReference type="ARBA" id="ARBA00022792"/>
    </source>
</evidence>
<dbReference type="InterPro" id="IPR002067">
    <property type="entry name" value="MCP"/>
</dbReference>
<dbReference type="PANTHER" id="PTHR45678:SF9">
    <property type="entry name" value="CALCIUM-BINDING MITOCHONDRIAL CARRIER PROTEIN ARALAR1"/>
    <property type="match status" value="1"/>
</dbReference>
<dbReference type="Gene3D" id="1.50.40.10">
    <property type="entry name" value="Mitochondrial carrier domain"/>
    <property type="match status" value="1"/>
</dbReference>
<evidence type="ECO:0000256" key="11">
    <source>
        <dbReference type="ARBA" id="ARBA00038674"/>
    </source>
</evidence>
<reference evidence="14 15" key="1">
    <citation type="submission" date="2018-11" db="EMBL/GenBank/DDBJ databases">
        <title>Genome sequence of Saitozyma podzolica DSM 27192.</title>
        <authorList>
            <person name="Aliyu H."/>
            <person name="Gorte O."/>
            <person name="Ochsenreither K."/>
        </authorList>
    </citation>
    <scope>NUCLEOTIDE SEQUENCE [LARGE SCALE GENOMIC DNA]</scope>
    <source>
        <strain evidence="14 15">DSM 27192</strain>
    </source>
</reference>
<keyword evidence="3" id="KW-0813">Transport</keyword>
<dbReference type="GO" id="GO:0043490">
    <property type="term" value="P:malate-aspartate shuttle"/>
    <property type="evidence" value="ECO:0007669"/>
    <property type="project" value="TreeGrafter"/>
</dbReference>
<evidence type="ECO:0000256" key="1">
    <source>
        <dbReference type="ARBA" id="ARBA00004448"/>
    </source>
</evidence>
<dbReference type="PROSITE" id="PS00018">
    <property type="entry name" value="EF_HAND_1"/>
    <property type="match status" value="2"/>
</dbReference>
<name>A0A427YH75_9TREE</name>
<dbReference type="GO" id="GO:0015183">
    <property type="term" value="F:L-aspartate transmembrane transporter activity"/>
    <property type="evidence" value="ECO:0007669"/>
    <property type="project" value="TreeGrafter"/>
</dbReference>
<dbReference type="Pfam" id="PF13202">
    <property type="entry name" value="EF-hand_5"/>
    <property type="match status" value="1"/>
</dbReference>
<feature type="repeat" description="Solcar" evidence="12">
    <location>
        <begin position="358"/>
        <end position="449"/>
    </location>
</feature>
<feature type="domain" description="EF-hand" evidence="13">
    <location>
        <begin position="119"/>
        <end position="154"/>
    </location>
</feature>
<feature type="repeat" description="Solcar" evidence="12">
    <location>
        <begin position="458"/>
        <end position="547"/>
    </location>
</feature>
<evidence type="ECO:0000256" key="7">
    <source>
        <dbReference type="ARBA" id="ARBA00022837"/>
    </source>
</evidence>
<dbReference type="PANTHER" id="PTHR45678">
    <property type="entry name" value="MITOCHONDRIAL 2-OXODICARBOXYLATE CARRIER 1-RELATED"/>
    <property type="match status" value="1"/>
</dbReference>
<dbReference type="STRING" id="1890683.A0A427YH75"/>
<dbReference type="FunFam" id="1.50.40.10:FF:000147">
    <property type="entry name" value="Solute carrier family 25 (Mitochondrial aspartate/glutamate transporter), member 12/13"/>
    <property type="match status" value="1"/>
</dbReference>
<accession>A0A427YH75</accession>
<feature type="domain" description="EF-hand" evidence="13">
    <location>
        <begin position="191"/>
        <end position="226"/>
    </location>
</feature>
<keyword evidence="6" id="KW-0999">Mitochondrion inner membrane</keyword>
<dbReference type="InterPro" id="IPR051028">
    <property type="entry name" value="Mito_Solute_Carrier"/>
</dbReference>
<dbReference type="InterPro" id="IPR018108">
    <property type="entry name" value="MCP_transmembrane"/>
</dbReference>
<dbReference type="PROSITE" id="PS50222">
    <property type="entry name" value="EF_HAND_2"/>
    <property type="match status" value="2"/>
</dbReference>
<dbReference type="SMART" id="SM00054">
    <property type="entry name" value="EFh"/>
    <property type="match status" value="2"/>
</dbReference>
<dbReference type="PROSITE" id="PS50920">
    <property type="entry name" value="SOLCAR"/>
    <property type="match status" value="3"/>
</dbReference>
<keyword evidence="8" id="KW-1133">Transmembrane helix</keyword>
<comment type="subcellular location">
    <subcellularLocation>
        <location evidence="1">Mitochondrion inner membrane</location>
        <topology evidence="1">Multi-pass membrane protein</topology>
    </subcellularLocation>
</comment>
<dbReference type="GO" id="GO:0005313">
    <property type="term" value="F:L-glutamate transmembrane transporter activity"/>
    <property type="evidence" value="ECO:0007669"/>
    <property type="project" value="TreeGrafter"/>
</dbReference>
<dbReference type="CDD" id="cd00051">
    <property type="entry name" value="EFh"/>
    <property type="match status" value="1"/>
</dbReference>
<evidence type="ECO:0000256" key="12">
    <source>
        <dbReference type="PROSITE-ProRule" id="PRU00282"/>
    </source>
</evidence>
<comment type="caution">
    <text evidence="14">The sequence shown here is derived from an EMBL/GenBank/DDBJ whole genome shotgun (WGS) entry which is preliminary data.</text>
</comment>
<evidence type="ECO:0000256" key="2">
    <source>
        <dbReference type="ARBA" id="ARBA00006375"/>
    </source>
</evidence>
<feature type="repeat" description="Solcar" evidence="12">
    <location>
        <begin position="558"/>
        <end position="646"/>
    </location>
</feature>
<dbReference type="InterPro" id="IPR023395">
    <property type="entry name" value="MCP_dom_sf"/>
</dbReference>
<dbReference type="Pfam" id="PF13833">
    <property type="entry name" value="EF-hand_8"/>
    <property type="match status" value="1"/>
</dbReference>
<evidence type="ECO:0000256" key="8">
    <source>
        <dbReference type="ARBA" id="ARBA00022989"/>
    </source>
</evidence>
<evidence type="ECO:0000256" key="3">
    <source>
        <dbReference type="ARBA" id="ARBA00022448"/>
    </source>
</evidence>
<dbReference type="Pfam" id="PF13499">
    <property type="entry name" value="EF-hand_7"/>
    <property type="match status" value="1"/>
</dbReference>
<protein>
    <submittedName>
        <fullName evidence="14">Mitochondrial aspartate-glutamate transporter agc1</fullName>
    </submittedName>
</protein>
<dbReference type="OrthoDB" id="2161at2759"/>
<sequence>MSDPIGSTGTTGSAPAGPLASRLTQSIKSTAGSLVSSVQPAENELTRWRRTFDKFAKEEREGKKYLSPSQFIDAIAPTDEGFSRIRREQYSILFRVADSAKRGIVSFEDFVVFETLLKRPDADYQLAFQVFDVDASGSIDFDEFKAVLSANTAASGIPFDFDCSWMKLYVGKRGGRHVLGYHEFTQLIKGYQGERLRQAFHFFDKDSDGYINPDEFQRIIIEIAGHKLSDSVLDRLPTLCTMNPGKKISYSEVIAFHNIIREMDAVERIINHAVRKSKDGRIDVSDFLNEAAGSMRYGMFTPMEADIIWHFASRGGVGSSQRLALQDFQALLDAKWQPPHIAVAPETTAKASFFGELAQSTYNFVQGGIAGGLGAFAVYPIDLVKTRLQNQRSTVVGEVLYRNAFDCVKKVYSNEGGVRAFYRGVWPQLVGVAPEKAIKLTVNELVRKKATDPETGRITLLSEILAGGSAGGCQVFVTNPLEIVKIRLQMAGEITRAGGGGAVPHGAVHVIKQLGLVGLYKGATACLCRDVPFSMIYFTSYAHLKKDVFHEGKRGKVLSFGELLLAAGIAGMPAAYLTTPADVVKTRLQSQARAGQTVYKGVIDGFRKILQEEGVKALYKGGIARVIRSSPQFAVTLAAYELLHKHFPYPFAPQELTAPRPTRAIAQDISRIRARNALRILLDCSSRFGMVDGQAAAKGVASLPAVLRA</sequence>
<comment type="subunit">
    <text evidence="11">Homodimer (via N-terminus).</text>
</comment>
<dbReference type="GO" id="GO:0005743">
    <property type="term" value="C:mitochondrial inner membrane"/>
    <property type="evidence" value="ECO:0007669"/>
    <property type="project" value="UniProtKB-SubCell"/>
</dbReference>
<proteinExistence type="inferred from homology"/>
<evidence type="ECO:0000313" key="15">
    <source>
        <dbReference type="Proteomes" id="UP000279259"/>
    </source>
</evidence>
<dbReference type="InterPro" id="IPR002048">
    <property type="entry name" value="EF_hand_dom"/>
</dbReference>
<keyword evidence="4 12" id="KW-0812">Transmembrane</keyword>
<keyword evidence="7" id="KW-0106">Calcium</keyword>
<keyword evidence="15" id="KW-1185">Reference proteome</keyword>
<dbReference type="AlphaFoldDB" id="A0A427YH75"/>
<evidence type="ECO:0000256" key="9">
    <source>
        <dbReference type="ARBA" id="ARBA00023128"/>
    </source>
</evidence>
<dbReference type="Proteomes" id="UP000279259">
    <property type="component" value="Unassembled WGS sequence"/>
</dbReference>
<dbReference type="SUPFAM" id="SSF103506">
    <property type="entry name" value="Mitochondrial carrier"/>
    <property type="match status" value="1"/>
</dbReference>
<dbReference type="Gene3D" id="1.10.238.10">
    <property type="entry name" value="EF-hand"/>
    <property type="match status" value="2"/>
</dbReference>
<dbReference type="PRINTS" id="PR00926">
    <property type="entry name" value="MITOCARRIER"/>
</dbReference>
<keyword evidence="9" id="KW-0496">Mitochondrion</keyword>
<dbReference type="SUPFAM" id="SSF47473">
    <property type="entry name" value="EF-hand"/>
    <property type="match status" value="2"/>
</dbReference>
<dbReference type="Pfam" id="PF00153">
    <property type="entry name" value="Mito_carr"/>
    <property type="match status" value="3"/>
</dbReference>
<comment type="similarity">
    <text evidence="2">Belongs to the mitochondrial carrier (TC 2.A.29) family.</text>
</comment>
<dbReference type="FunFam" id="1.10.238.10:FF:000552">
    <property type="entry name" value="Probable mitochondrial carrier protein ARALAR1"/>
    <property type="match status" value="1"/>
</dbReference>
<evidence type="ECO:0000256" key="4">
    <source>
        <dbReference type="ARBA" id="ARBA00022692"/>
    </source>
</evidence>
<dbReference type="EMBL" id="RSCD01000010">
    <property type="protein sequence ID" value="RSH90486.1"/>
    <property type="molecule type" value="Genomic_DNA"/>
</dbReference>
<keyword evidence="5" id="KW-0677">Repeat</keyword>
<keyword evidence="10 12" id="KW-0472">Membrane</keyword>
<evidence type="ECO:0000256" key="5">
    <source>
        <dbReference type="ARBA" id="ARBA00022737"/>
    </source>
</evidence>
<evidence type="ECO:0000313" key="14">
    <source>
        <dbReference type="EMBL" id="RSH90486.1"/>
    </source>
</evidence>
<organism evidence="14 15">
    <name type="scientific">Saitozyma podzolica</name>
    <dbReference type="NCBI Taxonomy" id="1890683"/>
    <lineage>
        <taxon>Eukaryota</taxon>
        <taxon>Fungi</taxon>
        <taxon>Dikarya</taxon>
        <taxon>Basidiomycota</taxon>
        <taxon>Agaricomycotina</taxon>
        <taxon>Tremellomycetes</taxon>
        <taxon>Tremellales</taxon>
        <taxon>Trimorphomycetaceae</taxon>
        <taxon>Saitozyma</taxon>
    </lineage>
</organism>
<evidence type="ECO:0000256" key="10">
    <source>
        <dbReference type="ARBA" id="ARBA00023136"/>
    </source>
</evidence>